<comment type="caution">
    <text evidence="1">The sequence shown here is derived from an EMBL/GenBank/DDBJ whole genome shotgun (WGS) entry which is preliminary data.</text>
</comment>
<evidence type="ECO:0000313" key="2">
    <source>
        <dbReference type="Proteomes" id="UP000824782"/>
    </source>
</evidence>
<protein>
    <submittedName>
        <fullName evidence="1">Uncharacterized protein</fullName>
    </submittedName>
</protein>
<evidence type="ECO:0000313" key="1">
    <source>
        <dbReference type="EMBL" id="KAG8564882.1"/>
    </source>
</evidence>
<dbReference type="EMBL" id="WNYA01000006">
    <property type="protein sequence ID" value="KAG8564882.1"/>
    <property type="molecule type" value="Genomic_DNA"/>
</dbReference>
<sequence>MIPLQAPGAAIVHHCLQDTAQGCDVLVPSLRLNRFVWLGDGSTCVLHRCRGSEGARGDLHMCVYGAGCMHCTADRQTDAIGSSPGWRE</sequence>
<dbReference type="Proteomes" id="UP000824782">
    <property type="component" value="Unassembled WGS sequence"/>
</dbReference>
<keyword evidence="2" id="KW-1185">Reference proteome</keyword>
<proteinExistence type="predicted"/>
<dbReference type="AlphaFoldDB" id="A0AAV7AUH2"/>
<gene>
    <name evidence="1" type="ORF">GDO81_012611</name>
</gene>
<name>A0AAV7AUH2_ENGPU</name>
<reference evidence="1" key="1">
    <citation type="thesis" date="2020" institute="ProQuest LLC" country="789 East Eisenhower Parkway, Ann Arbor, MI, USA">
        <title>Comparative Genomics and Chromosome Evolution.</title>
        <authorList>
            <person name="Mudd A.B."/>
        </authorList>
    </citation>
    <scope>NUCLEOTIDE SEQUENCE</scope>
    <source>
        <strain evidence="1">237g6f4</strain>
        <tissue evidence="1">Blood</tissue>
    </source>
</reference>
<organism evidence="1 2">
    <name type="scientific">Engystomops pustulosus</name>
    <name type="common">Tungara frog</name>
    <name type="synonym">Physalaemus pustulosus</name>
    <dbReference type="NCBI Taxonomy" id="76066"/>
    <lineage>
        <taxon>Eukaryota</taxon>
        <taxon>Metazoa</taxon>
        <taxon>Chordata</taxon>
        <taxon>Craniata</taxon>
        <taxon>Vertebrata</taxon>
        <taxon>Euteleostomi</taxon>
        <taxon>Amphibia</taxon>
        <taxon>Batrachia</taxon>
        <taxon>Anura</taxon>
        <taxon>Neobatrachia</taxon>
        <taxon>Hyloidea</taxon>
        <taxon>Leptodactylidae</taxon>
        <taxon>Leiuperinae</taxon>
        <taxon>Engystomops</taxon>
    </lineage>
</organism>
<accession>A0AAV7AUH2</accession>